<dbReference type="Proteomes" id="UP000004728">
    <property type="component" value="Unassembled WGS sequence"/>
</dbReference>
<evidence type="ECO:0000256" key="1">
    <source>
        <dbReference type="SAM" id="MobiDB-lite"/>
    </source>
</evidence>
<dbReference type="AlphaFoldDB" id="F1ZD37"/>
<name>F1ZD37_9SPHN</name>
<dbReference type="EMBL" id="AEWJ01000065">
    <property type="protein sequence ID" value="EGD57476.1"/>
    <property type="molecule type" value="Genomic_DNA"/>
</dbReference>
<dbReference type="HOGENOM" id="CLU_168133_1_1_5"/>
<protein>
    <recommendedName>
        <fullName evidence="5">Lipoprotein</fullName>
    </recommendedName>
</protein>
<dbReference type="STRING" id="983920.Y88_3786"/>
<dbReference type="OrthoDB" id="7510069at2"/>
<feature type="signal peptide" evidence="2">
    <location>
        <begin position="1"/>
        <end position="24"/>
    </location>
</feature>
<dbReference type="eggNOG" id="COG1343">
    <property type="taxonomic scope" value="Bacteria"/>
</dbReference>
<organism evidence="3 4">
    <name type="scientific">Novosphingobium nitrogenifigens DSM 19370</name>
    <dbReference type="NCBI Taxonomy" id="983920"/>
    <lineage>
        <taxon>Bacteria</taxon>
        <taxon>Pseudomonadati</taxon>
        <taxon>Pseudomonadota</taxon>
        <taxon>Alphaproteobacteria</taxon>
        <taxon>Sphingomonadales</taxon>
        <taxon>Sphingomonadaceae</taxon>
        <taxon>Novosphingobium</taxon>
    </lineage>
</organism>
<evidence type="ECO:0008006" key="5">
    <source>
        <dbReference type="Google" id="ProtNLM"/>
    </source>
</evidence>
<feature type="region of interest" description="Disordered" evidence="1">
    <location>
        <begin position="83"/>
        <end position="108"/>
    </location>
</feature>
<reference evidence="3 4" key="1">
    <citation type="journal article" date="2012" name="J. Bacteriol.">
        <title>Draft Genome Sequence of Novosphingobium nitrogenifigens Y88T.</title>
        <authorList>
            <person name="Strabala T.J."/>
            <person name="Macdonald L."/>
            <person name="Liu V."/>
            <person name="Smit A.M."/>
        </authorList>
    </citation>
    <scope>NUCLEOTIDE SEQUENCE [LARGE SCALE GENOMIC DNA]</scope>
    <source>
        <strain evidence="3 4">DSM 19370</strain>
    </source>
</reference>
<feature type="compositionally biased region" description="Basic and acidic residues" evidence="1">
    <location>
        <begin position="88"/>
        <end position="97"/>
    </location>
</feature>
<keyword evidence="4" id="KW-1185">Reference proteome</keyword>
<evidence type="ECO:0000313" key="3">
    <source>
        <dbReference type="EMBL" id="EGD57476.1"/>
    </source>
</evidence>
<dbReference type="RefSeq" id="WP_008071357.1">
    <property type="nucleotide sequence ID" value="NZ_AQWK01000004.1"/>
</dbReference>
<feature type="compositionally biased region" description="Polar residues" evidence="1">
    <location>
        <begin position="99"/>
        <end position="108"/>
    </location>
</feature>
<keyword evidence="2" id="KW-0732">Signal</keyword>
<gene>
    <name evidence="3" type="ORF">Y88_3786</name>
</gene>
<feature type="chain" id="PRO_5003277752" description="Lipoprotein" evidence="2">
    <location>
        <begin position="25"/>
        <end position="108"/>
    </location>
</feature>
<proteinExistence type="predicted"/>
<sequence>MKSKLILALAGAASLLTFATPSMAADWGQRHPRQAEVLAREHHQIHRINAERRRGEITGREARALRASDRAIARQDRAYARANGGRITRAEQHRLNAEENATSRAIGH</sequence>
<dbReference type="InParanoid" id="F1ZD37"/>
<comment type="caution">
    <text evidence="3">The sequence shown here is derived from an EMBL/GenBank/DDBJ whole genome shotgun (WGS) entry which is preliminary data.</text>
</comment>
<evidence type="ECO:0000256" key="2">
    <source>
        <dbReference type="SAM" id="SignalP"/>
    </source>
</evidence>
<accession>F1ZD37</accession>
<evidence type="ECO:0000313" key="4">
    <source>
        <dbReference type="Proteomes" id="UP000004728"/>
    </source>
</evidence>